<sequence>MKVSRHRKSDLPSAESCLRGTCLSLLDDSFRTERRASRRERLTLALAASVSSGVGDGELLVLAGGHDGGVGTGRYGREGAGGIIETLRCGRVAFGVIDTVLEYSCSPGLRGIYLRQRREGGMLRWLIQVWQKIGAIHQVPDLTNAETGPPGKGFLFKAVNQETCEGHGLVRVYQSASQLLYSTSERQPLRPAHGVPACWPCNTLPEGKWWEVNAKREVERVLGRGTRRGEASGLGRVP</sequence>
<evidence type="ECO:0000313" key="2">
    <source>
        <dbReference type="Proteomes" id="UP001558613"/>
    </source>
</evidence>
<dbReference type="EMBL" id="JAYMGO010000021">
    <property type="protein sequence ID" value="KAL1253230.1"/>
    <property type="molecule type" value="Genomic_DNA"/>
</dbReference>
<dbReference type="Proteomes" id="UP001558613">
    <property type="component" value="Unassembled WGS sequence"/>
</dbReference>
<keyword evidence="2" id="KW-1185">Reference proteome</keyword>
<name>A0ABR3LLF9_9TELE</name>
<evidence type="ECO:0000313" key="1">
    <source>
        <dbReference type="EMBL" id="KAL1253230.1"/>
    </source>
</evidence>
<organism evidence="1 2">
    <name type="scientific">Cirrhinus molitorella</name>
    <name type="common">mud carp</name>
    <dbReference type="NCBI Taxonomy" id="172907"/>
    <lineage>
        <taxon>Eukaryota</taxon>
        <taxon>Metazoa</taxon>
        <taxon>Chordata</taxon>
        <taxon>Craniata</taxon>
        <taxon>Vertebrata</taxon>
        <taxon>Euteleostomi</taxon>
        <taxon>Actinopterygii</taxon>
        <taxon>Neopterygii</taxon>
        <taxon>Teleostei</taxon>
        <taxon>Ostariophysi</taxon>
        <taxon>Cypriniformes</taxon>
        <taxon>Cyprinidae</taxon>
        <taxon>Labeoninae</taxon>
        <taxon>Labeonini</taxon>
        <taxon>Cirrhinus</taxon>
    </lineage>
</organism>
<reference evidence="1 2" key="1">
    <citation type="submission" date="2023-09" db="EMBL/GenBank/DDBJ databases">
        <authorList>
            <person name="Wang M."/>
        </authorList>
    </citation>
    <scope>NUCLEOTIDE SEQUENCE [LARGE SCALE GENOMIC DNA]</scope>
    <source>
        <strain evidence="1">GT-2023</strain>
        <tissue evidence="1">Liver</tissue>
    </source>
</reference>
<gene>
    <name evidence="1" type="ORF">QQF64_017923</name>
</gene>
<comment type="caution">
    <text evidence="1">The sequence shown here is derived from an EMBL/GenBank/DDBJ whole genome shotgun (WGS) entry which is preliminary data.</text>
</comment>
<proteinExistence type="predicted"/>
<protein>
    <submittedName>
        <fullName evidence="1">Uncharacterized protein</fullName>
    </submittedName>
</protein>
<accession>A0ABR3LLF9</accession>